<reference evidence="2 3" key="1">
    <citation type="journal article" date="2015" name="Genome Announc.">
        <title>Virulence Factor Genes Detected in the Complete Genome Sequence of Corynebacterium uterequi DSM 45634, Isolated from the Uterus of a Maiden Mare.</title>
        <authorList>
            <person name="Ruckert C."/>
            <person name="Kriete M."/>
            <person name="Jaenicke S."/>
            <person name="Winkler A."/>
            <person name="Tauch A."/>
        </authorList>
    </citation>
    <scope>NUCLEOTIDE SEQUENCE [LARGE SCALE GENOMIC DNA]</scope>
    <source>
        <strain evidence="2 3">DSM 45634</strain>
    </source>
</reference>
<evidence type="ECO:0000259" key="1">
    <source>
        <dbReference type="PROSITE" id="PS50075"/>
    </source>
</evidence>
<dbReference type="STRING" id="1072256.CUTER_07825"/>
<dbReference type="Proteomes" id="UP000035548">
    <property type="component" value="Chromosome"/>
</dbReference>
<reference evidence="3" key="2">
    <citation type="submission" date="2015-05" db="EMBL/GenBank/DDBJ databases">
        <title>Complete genome sequence of Corynebacterium uterequi DSM 45634, isolated from the uterus of a maiden mare.</title>
        <authorList>
            <person name="Ruckert C."/>
            <person name="Albersmeier A."/>
            <person name="Winkler A."/>
            <person name="Tauch A."/>
        </authorList>
    </citation>
    <scope>NUCLEOTIDE SEQUENCE [LARGE SCALE GENOMIC DNA]</scope>
    <source>
        <strain evidence="3">DSM 45634</strain>
    </source>
</reference>
<organism evidence="2 3">
    <name type="scientific">Corynebacterium uterequi</name>
    <dbReference type="NCBI Taxonomy" id="1072256"/>
    <lineage>
        <taxon>Bacteria</taxon>
        <taxon>Bacillati</taxon>
        <taxon>Actinomycetota</taxon>
        <taxon>Actinomycetes</taxon>
        <taxon>Mycobacteriales</taxon>
        <taxon>Corynebacteriaceae</taxon>
        <taxon>Corynebacterium</taxon>
    </lineage>
</organism>
<dbReference type="OrthoDB" id="4409886at2"/>
<dbReference type="RefSeq" id="WP_052844079.1">
    <property type="nucleotide sequence ID" value="NZ_CP011546.1"/>
</dbReference>
<evidence type="ECO:0000313" key="2">
    <source>
        <dbReference type="EMBL" id="AKK11552.1"/>
    </source>
</evidence>
<feature type="domain" description="Carrier" evidence="1">
    <location>
        <begin position="33"/>
        <end position="107"/>
    </location>
</feature>
<dbReference type="InterPro" id="IPR009081">
    <property type="entry name" value="PP-bd_ACP"/>
</dbReference>
<dbReference type="Pfam" id="PF00550">
    <property type="entry name" value="PP-binding"/>
    <property type="match status" value="1"/>
</dbReference>
<dbReference type="InterPro" id="IPR036736">
    <property type="entry name" value="ACP-like_sf"/>
</dbReference>
<protein>
    <submittedName>
        <fullName evidence="2">Acyl carrier protein</fullName>
    </submittedName>
</protein>
<evidence type="ECO:0000313" key="3">
    <source>
        <dbReference type="Proteomes" id="UP000035548"/>
    </source>
</evidence>
<name>A0A0G3HK73_9CORY</name>
<dbReference type="SUPFAM" id="SSF47336">
    <property type="entry name" value="ACP-like"/>
    <property type="match status" value="1"/>
</dbReference>
<dbReference type="Gene3D" id="1.10.1200.10">
    <property type="entry name" value="ACP-like"/>
    <property type="match status" value="1"/>
</dbReference>
<gene>
    <name evidence="2" type="ORF">CUTER_07825</name>
</gene>
<accession>A0A0G3HK73</accession>
<proteinExistence type="predicted"/>
<dbReference type="AlphaFoldDB" id="A0A0G3HK73"/>
<keyword evidence="3" id="KW-1185">Reference proteome</keyword>
<dbReference type="PATRIC" id="fig|1072256.5.peg.1546"/>
<dbReference type="PROSITE" id="PS50075">
    <property type="entry name" value="CARRIER"/>
    <property type="match status" value="1"/>
</dbReference>
<dbReference type="EMBL" id="CP011546">
    <property type="protein sequence ID" value="AKK11552.1"/>
    <property type="molecule type" value="Genomic_DNA"/>
</dbReference>
<dbReference type="KEGG" id="cut:CUTER_07825"/>
<sequence>MVFSEALADQLAEKFGHTQPADATGVALDDASAPTLARIAALVERVSGVTADSIDEDTPVDSAGLGSLERIEVAVRLEEAFGVRLDDRQVADLETFGQWAQYVDSLLP</sequence>